<dbReference type="EMBL" id="LUGH01000010">
    <property type="protein sequence ID" value="OBZ91505.1"/>
    <property type="molecule type" value="Genomic_DNA"/>
</dbReference>
<evidence type="ECO:0000313" key="2">
    <source>
        <dbReference type="Proteomes" id="UP000093000"/>
    </source>
</evidence>
<evidence type="ECO:0000313" key="1">
    <source>
        <dbReference type="EMBL" id="OBZ91505.1"/>
    </source>
</evidence>
<accession>A0A1C7NQT1</accession>
<protein>
    <submittedName>
        <fullName evidence="1">Uncharacterized protein</fullName>
    </submittedName>
</protein>
<keyword evidence="2" id="KW-1185">Reference proteome</keyword>
<reference evidence="1 2" key="1">
    <citation type="submission" date="2016-03" db="EMBL/GenBank/DDBJ databases">
        <title>Choanephora cucurbitarum.</title>
        <authorList>
            <person name="Min B."/>
            <person name="Park H."/>
            <person name="Park J.-H."/>
            <person name="Shin H.-D."/>
            <person name="Choi I.-G."/>
        </authorList>
    </citation>
    <scope>NUCLEOTIDE SEQUENCE [LARGE SCALE GENOMIC DNA]</scope>
    <source>
        <strain evidence="1 2">KUS-F28377</strain>
    </source>
</reference>
<dbReference type="Proteomes" id="UP000093000">
    <property type="component" value="Unassembled WGS sequence"/>
</dbReference>
<proteinExistence type="predicted"/>
<dbReference type="InParanoid" id="A0A1C7NQT1"/>
<name>A0A1C7NQT1_9FUNG</name>
<organism evidence="1 2">
    <name type="scientific">Choanephora cucurbitarum</name>
    <dbReference type="NCBI Taxonomy" id="101091"/>
    <lineage>
        <taxon>Eukaryota</taxon>
        <taxon>Fungi</taxon>
        <taxon>Fungi incertae sedis</taxon>
        <taxon>Mucoromycota</taxon>
        <taxon>Mucoromycotina</taxon>
        <taxon>Mucoromycetes</taxon>
        <taxon>Mucorales</taxon>
        <taxon>Mucorineae</taxon>
        <taxon>Choanephoraceae</taxon>
        <taxon>Choanephoroideae</taxon>
        <taxon>Choanephora</taxon>
    </lineage>
</organism>
<sequence>MKTLFIFSHSQVGFFLPPPKYTWHHLKKQNQVEETLTFIVIVINAPSQTSLISPLRSQITNMVAQKITREEKKKQQQL</sequence>
<dbReference type="AlphaFoldDB" id="A0A1C7NQT1"/>
<gene>
    <name evidence="1" type="ORF">A0J61_00481</name>
</gene>
<comment type="caution">
    <text evidence="1">The sequence shown here is derived from an EMBL/GenBank/DDBJ whole genome shotgun (WGS) entry which is preliminary data.</text>
</comment>